<dbReference type="InterPro" id="IPR000641">
    <property type="entry name" value="CbxX/CfxQ"/>
</dbReference>
<dbReference type="InterPro" id="IPR023835">
    <property type="entry name" value="T7SS_EccA"/>
</dbReference>
<dbReference type="NCBIfam" id="TIGR03922">
    <property type="entry name" value="T7SS_EccA"/>
    <property type="match status" value="1"/>
</dbReference>
<comment type="caution">
    <text evidence="7">The sequence shown here is derived from an EMBL/GenBank/DDBJ whole genome shotgun (WGS) entry which is preliminary data.</text>
</comment>
<keyword evidence="8" id="KW-1185">Reference proteome</keyword>
<dbReference type="PANTHER" id="PTHR43392:SF2">
    <property type="entry name" value="AAA-TYPE ATPASE FAMILY PROTEIN _ ANKYRIN REPEAT FAMILY PROTEIN"/>
    <property type="match status" value="1"/>
</dbReference>
<proteinExistence type="inferred from homology"/>
<dbReference type="PRINTS" id="PR00819">
    <property type="entry name" value="CBXCFQXSUPER"/>
</dbReference>
<dbReference type="Gene3D" id="1.25.40.10">
    <property type="entry name" value="Tetratricopeptide repeat domain"/>
    <property type="match status" value="1"/>
</dbReference>
<dbReference type="AlphaFoldDB" id="A0A231GX36"/>
<keyword evidence="4" id="KW-0547">Nucleotide-binding</keyword>
<dbReference type="Pfam" id="PF21545">
    <property type="entry name" value="T7SS_EccA1_N"/>
    <property type="match status" value="1"/>
</dbReference>
<keyword evidence="5" id="KW-0067">ATP-binding</keyword>
<evidence type="ECO:0000313" key="7">
    <source>
        <dbReference type="EMBL" id="OXR41193.1"/>
    </source>
</evidence>
<comment type="subcellular location">
    <subcellularLocation>
        <location evidence="1">Cytoplasm</location>
    </subcellularLocation>
</comment>
<dbReference type="CDD" id="cd00009">
    <property type="entry name" value="AAA"/>
    <property type="match status" value="1"/>
</dbReference>
<gene>
    <name evidence="7" type="primary">eccA3_2</name>
    <name evidence="7" type="ORF">B7C42_06789</name>
</gene>
<organism evidence="7 8">
    <name type="scientific">Nocardia cerradoensis</name>
    <dbReference type="NCBI Taxonomy" id="85688"/>
    <lineage>
        <taxon>Bacteria</taxon>
        <taxon>Bacillati</taxon>
        <taxon>Actinomycetota</taxon>
        <taxon>Actinomycetes</taxon>
        <taxon>Mycobacteriales</taxon>
        <taxon>Nocardiaceae</taxon>
        <taxon>Nocardia</taxon>
    </lineage>
</organism>
<dbReference type="InterPro" id="IPR041627">
    <property type="entry name" value="AAA_lid_6"/>
</dbReference>
<dbReference type="InterPro" id="IPR003959">
    <property type="entry name" value="ATPase_AAA_core"/>
</dbReference>
<dbReference type="PANTHER" id="PTHR43392">
    <property type="entry name" value="AAA-TYPE ATPASE FAMILY PROTEIN / ANKYRIN REPEAT FAMILY PROTEIN"/>
    <property type="match status" value="1"/>
</dbReference>
<protein>
    <submittedName>
        <fullName evidence="7">ESX-3 secretion system protein EccA3</fullName>
    </submittedName>
</protein>
<keyword evidence="3" id="KW-0963">Cytoplasm</keyword>
<dbReference type="InterPro" id="IPR011990">
    <property type="entry name" value="TPR-like_helical_dom_sf"/>
</dbReference>
<dbReference type="Pfam" id="PF00004">
    <property type="entry name" value="AAA"/>
    <property type="match status" value="1"/>
</dbReference>
<dbReference type="InterPro" id="IPR050773">
    <property type="entry name" value="CbxX/CfxQ_RuBisCO_ESX"/>
</dbReference>
<dbReference type="SMART" id="SM00382">
    <property type="entry name" value="AAA"/>
    <property type="match status" value="1"/>
</dbReference>
<dbReference type="GO" id="GO:0016887">
    <property type="term" value="F:ATP hydrolysis activity"/>
    <property type="evidence" value="ECO:0007669"/>
    <property type="project" value="InterPro"/>
</dbReference>
<dbReference type="FunFam" id="3.40.50.300:FF:000216">
    <property type="entry name" value="Type VII secretion ATPase EccA"/>
    <property type="match status" value="1"/>
</dbReference>
<dbReference type="SUPFAM" id="SSF52540">
    <property type="entry name" value="P-loop containing nucleoside triphosphate hydrolases"/>
    <property type="match status" value="1"/>
</dbReference>
<reference evidence="7 8" key="1">
    <citation type="submission" date="2017-07" db="EMBL/GenBank/DDBJ databases">
        <title>First draft Genome Sequence of Nocardia cerradoensis isolated from human infection.</title>
        <authorList>
            <person name="Carrasco G."/>
        </authorList>
    </citation>
    <scope>NUCLEOTIDE SEQUENCE [LARGE SCALE GENOMIC DNA]</scope>
    <source>
        <strain evidence="7 8">CNM20130759</strain>
    </source>
</reference>
<evidence type="ECO:0000256" key="5">
    <source>
        <dbReference type="ARBA" id="ARBA00022840"/>
    </source>
</evidence>
<sequence length="599" mass="65483">MVRAGESVERDVQVSAAEDAFYTGVQSLGLVAGGVRNEQQAMAAFRAATDLDPDMCDAWLGRAMAGDITSEVIYGAYRSVHNLYRDQQRAGLIDRSLWCQVEIGMYGLRVAMADRDQIAIAQACSYAEGGEWQEAAAILDQVPSDDVADFVRMSLFFRTKRWSDVLAARTAKPVIEDGLLDIAAELMAAQALAHLGRLGEAMPRAQRIVEDSSSGNLSYIWADAHFLLGMLYRHNGDHENADRILKGLQGSGLWSEREEWQRAVRDKTYRLEVTTPDLLASRTDLWDPTTGDDPAEAAAASAKQEREALLSEASELLQAQIGMDSVKEQVDRLKSGVLMDQVRAKRGLAVESKSQHLIFSGPPGTGKTTIARVIAKIFAGLGVVENPEVIEVSRNDMVGTHLGHTAPKTNALIDSALGGVLFIDEAYTLIQEGLSGGDAFGKEAVDTLLARMENDRDKLVVVIAGYEDQIDRFLASNDGLASRFTKRIRFSSYGGDELVQIADHIARKKDSLLSEQAREVLRERCDQLASQTRNGRRLIDLAGNGRFIRNVVEAAEAERDYRFTRENVDIAALTNEELMTIDAFDIAAALSGLAPAATS</sequence>
<dbReference type="Pfam" id="PF17866">
    <property type="entry name" value="AAA_lid_6"/>
    <property type="match status" value="1"/>
</dbReference>
<dbReference type="InterPro" id="IPR027417">
    <property type="entry name" value="P-loop_NTPase"/>
</dbReference>
<dbReference type="GO" id="GO:0005524">
    <property type="term" value="F:ATP binding"/>
    <property type="evidence" value="ECO:0007669"/>
    <property type="project" value="UniProtKB-KW"/>
</dbReference>
<dbReference type="SUPFAM" id="SSF48452">
    <property type="entry name" value="TPR-like"/>
    <property type="match status" value="1"/>
</dbReference>
<feature type="domain" description="AAA+ ATPase" evidence="6">
    <location>
        <begin position="353"/>
        <end position="494"/>
    </location>
</feature>
<accession>A0A231GX36</accession>
<evidence type="ECO:0000256" key="1">
    <source>
        <dbReference type="ARBA" id="ARBA00004496"/>
    </source>
</evidence>
<evidence type="ECO:0000256" key="2">
    <source>
        <dbReference type="ARBA" id="ARBA00010378"/>
    </source>
</evidence>
<dbReference type="EMBL" id="NGAF01000022">
    <property type="protein sequence ID" value="OXR41193.1"/>
    <property type="molecule type" value="Genomic_DNA"/>
</dbReference>
<evidence type="ECO:0000256" key="3">
    <source>
        <dbReference type="ARBA" id="ARBA00022490"/>
    </source>
</evidence>
<dbReference type="Gene3D" id="1.10.8.60">
    <property type="match status" value="1"/>
</dbReference>
<name>A0A231GX36_9NOCA</name>
<dbReference type="InterPro" id="IPR049078">
    <property type="entry name" value="T7SS_EccA1-like_N"/>
</dbReference>
<dbReference type="InterPro" id="IPR003593">
    <property type="entry name" value="AAA+_ATPase"/>
</dbReference>
<dbReference type="Proteomes" id="UP000215506">
    <property type="component" value="Unassembled WGS sequence"/>
</dbReference>
<evidence type="ECO:0000256" key="4">
    <source>
        <dbReference type="ARBA" id="ARBA00022741"/>
    </source>
</evidence>
<dbReference type="Gene3D" id="3.40.50.300">
    <property type="entry name" value="P-loop containing nucleotide triphosphate hydrolases"/>
    <property type="match status" value="1"/>
</dbReference>
<dbReference type="GO" id="GO:0005737">
    <property type="term" value="C:cytoplasm"/>
    <property type="evidence" value="ECO:0007669"/>
    <property type="project" value="UniProtKB-SubCell"/>
</dbReference>
<evidence type="ECO:0000259" key="6">
    <source>
        <dbReference type="SMART" id="SM00382"/>
    </source>
</evidence>
<evidence type="ECO:0000313" key="8">
    <source>
        <dbReference type="Proteomes" id="UP000215506"/>
    </source>
</evidence>
<comment type="similarity">
    <text evidence="2">Belongs to the CbxX/CfxQ family.</text>
</comment>